<dbReference type="AlphaFoldDB" id="A0A0V1HUQ4"/>
<dbReference type="EMBL" id="JYDP01000026">
    <property type="protein sequence ID" value="KRZ14193.1"/>
    <property type="molecule type" value="Genomic_DNA"/>
</dbReference>
<feature type="non-terminal residue" evidence="1">
    <location>
        <position position="1"/>
    </location>
</feature>
<name>A0A0V1HUQ4_9BILA</name>
<dbReference type="Proteomes" id="UP000055024">
    <property type="component" value="Unassembled WGS sequence"/>
</dbReference>
<sequence length="324" mass="37807">LLKILTCRSTKMEDVETSPELDNLLAGLAEFQSGASGPWIREAFQSALENLQQKLGLAKFIACLHRRWLTDSRVVWPAVMLCNVIAYERGDEVNSATTILFGIMMNDFKNRFELRKISRGIFANSARFMIDYFLSNYHRRFTTFPRPSDAQQSRQEKIRDLNKDTFFYTMDSANSMTSANERIKREMNNIQLCHSLAITDNDEYDLPTDPLLEDLVEPIFDYLHLLVDETAARPEIFLFHHAIMNIGKHLERLHPGRMHKLTIQLRHCLVEHAAHPQDRALMLELVELISHRWHYNQIPSDVQNFYNDFKSHTNKFTEPYTSNT</sequence>
<dbReference type="Gene3D" id="1.25.40.180">
    <property type="match status" value="1"/>
</dbReference>
<keyword evidence="2" id="KW-1185">Reference proteome</keyword>
<comment type="caution">
    <text evidence="1">The sequence shown here is derived from an EMBL/GenBank/DDBJ whole genome shotgun (WGS) entry which is preliminary data.</text>
</comment>
<evidence type="ECO:0000313" key="2">
    <source>
        <dbReference type="Proteomes" id="UP000055024"/>
    </source>
</evidence>
<accession>A0A0V1HUQ4</accession>
<protein>
    <submittedName>
        <fullName evidence="1">Uncharacterized protein</fullName>
    </submittedName>
</protein>
<evidence type="ECO:0000313" key="1">
    <source>
        <dbReference type="EMBL" id="KRZ14193.1"/>
    </source>
</evidence>
<gene>
    <name evidence="1" type="ORF">T11_10307</name>
</gene>
<reference evidence="1 2" key="1">
    <citation type="submission" date="2015-01" db="EMBL/GenBank/DDBJ databases">
        <title>Evolution of Trichinella species and genotypes.</title>
        <authorList>
            <person name="Korhonen P.K."/>
            <person name="Edoardo P."/>
            <person name="Giuseppe L.R."/>
            <person name="Gasser R.B."/>
        </authorList>
    </citation>
    <scope>NUCLEOTIDE SEQUENCE [LARGE SCALE GENOMIC DNA]</scope>
    <source>
        <strain evidence="1">ISS1029</strain>
    </source>
</reference>
<proteinExistence type="predicted"/>
<dbReference type="OrthoDB" id="5846767at2759"/>
<organism evidence="1 2">
    <name type="scientific">Trichinella zimbabwensis</name>
    <dbReference type="NCBI Taxonomy" id="268475"/>
    <lineage>
        <taxon>Eukaryota</taxon>
        <taxon>Metazoa</taxon>
        <taxon>Ecdysozoa</taxon>
        <taxon>Nematoda</taxon>
        <taxon>Enoplea</taxon>
        <taxon>Dorylaimia</taxon>
        <taxon>Trichinellida</taxon>
        <taxon>Trichinellidae</taxon>
        <taxon>Trichinella</taxon>
    </lineage>
</organism>